<dbReference type="Proteomes" id="UP000220251">
    <property type="component" value="Unassembled WGS sequence"/>
</dbReference>
<accession>A0A0H5DQI2</accession>
<evidence type="ECO:0000256" key="3">
    <source>
        <dbReference type="ARBA" id="ARBA00022448"/>
    </source>
</evidence>
<comment type="similarity">
    <text evidence="2">Belongs to the outer membrane factor (OMF) (TC 1.B.17) family.</text>
</comment>
<evidence type="ECO:0000256" key="1">
    <source>
        <dbReference type="ARBA" id="ARBA00004442"/>
    </source>
</evidence>
<dbReference type="PANTHER" id="PTHR30026:SF20">
    <property type="entry name" value="OUTER MEMBRANE PROTEIN TOLC"/>
    <property type="match status" value="1"/>
</dbReference>
<dbReference type="InterPro" id="IPR003423">
    <property type="entry name" value="OMP_efflux"/>
</dbReference>
<evidence type="ECO:0008006" key="10">
    <source>
        <dbReference type="Google" id="ProtNLM"/>
    </source>
</evidence>
<sequence>MTKALTHGCRYGPKYLFSRTAFFFLSTFFYMQPHASLAESTYFRLTDAIADTLHNDRQVGVLILDVVEQQGVVQEKAAPFDYYVNSEIEHDSIRDAQDISTGVKSTKWAHENRGRIEVAKKTRPGTRILMGSEVLQSHNPVSNLVDSAADGSIAGLFLRIEQPLLKDLLYGRERVDEIAEKWILEAVKSNTLLEISARILETIEFYWDLAASQKIIDIQMDSVKKTEELMRNTDDLIKEDEIPKSDRVQVLALLANENIALEAARQEAITSTQQLFFLTGLGDRITDPVVIDWKLDDFPKIKKIPLGDEQIIQKFISIGIMNRPEILSLKSQLMASKYIVIGDLNALLPSLDIVGEISSSNLQMGRRTRSLSSILSRDQSETDASVMLRFSMPLQQSEARGRLRQQAAESERFNLLLSRSRHKAMVKIREATTQHATLAELVDKAEEEVKYNSELVSNEIIRLNAGASTLFVVLDFQRRLTNSKRELVRLQARYAKNLALLYYEMGILLSSTPCFNEYAVANVEQFVDE</sequence>
<comment type="subcellular location">
    <subcellularLocation>
        <location evidence="1">Cell outer membrane</location>
    </subcellularLocation>
</comment>
<keyword evidence="6" id="KW-0472">Membrane</keyword>
<dbReference type="GO" id="GO:0015288">
    <property type="term" value="F:porin activity"/>
    <property type="evidence" value="ECO:0007669"/>
    <property type="project" value="TreeGrafter"/>
</dbReference>
<evidence type="ECO:0000256" key="6">
    <source>
        <dbReference type="ARBA" id="ARBA00023136"/>
    </source>
</evidence>
<dbReference type="Pfam" id="PF02321">
    <property type="entry name" value="OEP"/>
    <property type="match status" value="1"/>
</dbReference>
<proteinExistence type="inferred from homology"/>
<name>A0A0H5DQI2_9BACT</name>
<dbReference type="SUPFAM" id="SSF56954">
    <property type="entry name" value="Outer membrane efflux proteins (OEP)"/>
    <property type="match status" value="1"/>
</dbReference>
<dbReference type="Gene3D" id="1.20.1600.10">
    <property type="entry name" value="Outer membrane efflux proteins (OEP)"/>
    <property type="match status" value="1"/>
</dbReference>
<evidence type="ECO:0000256" key="7">
    <source>
        <dbReference type="ARBA" id="ARBA00023237"/>
    </source>
</evidence>
<protein>
    <recommendedName>
        <fullName evidence="10">Outer membrane efflux protein</fullName>
    </recommendedName>
</protein>
<gene>
    <name evidence="8" type="ORF">ELAC_0992</name>
</gene>
<evidence type="ECO:0000256" key="5">
    <source>
        <dbReference type="ARBA" id="ARBA00022692"/>
    </source>
</evidence>
<dbReference type="InterPro" id="IPR051906">
    <property type="entry name" value="TolC-like"/>
</dbReference>
<keyword evidence="9" id="KW-1185">Reference proteome</keyword>
<dbReference type="AlphaFoldDB" id="A0A0H5DQI2"/>
<dbReference type="GO" id="GO:0009279">
    <property type="term" value="C:cell outer membrane"/>
    <property type="evidence" value="ECO:0007669"/>
    <property type="project" value="UniProtKB-SubCell"/>
</dbReference>
<dbReference type="EMBL" id="CWGJ01000011">
    <property type="protein sequence ID" value="CRX38338.1"/>
    <property type="molecule type" value="Genomic_DNA"/>
</dbReference>
<dbReference type="PANTHER" id="PTHR30026">
    <property type="entry name" value="OUTER MEMBRANE PROTEIN TOLC"/>
    <property type="match status" value="1"/>
</dbReference>
<dbReference type="GO" id="GO:0015562">
    <property type="term" value="F:efflux transmembrane transporter activity"/>
    <property type="evidence" value="ECO:0007669"/>
    <property type="project" value="InterPro"/>
</dbReference>
<dbReference type="GO" id="GO:1990281">
    <property type="term" value="C:efflux pump complex"/>
    <property type="evidence" value="ECO:0007669"/>
    <property type="project" value="TreeGrafter"/>
</dbReference>
<evidence type="ECO:0000256" key="4">
    <source>
        <dbReference type="ARBA" id="ARBA00022452"/>
    </source>
</evidence>
<keyword evidence="7" id="KW-0998">Cell outer membrane</keyword>
<keyword evidence="4" id="KW-1134">Transmembrane beta strand</keyword>
<reference evidence="9" key="1">
    <citation type="submission" date="2015-06" db="EMBL/GenBank/DDBJ databases">
        <authorList>
            <person name="Bertelli C."/>
        </authorList>
    </citation>
    <scope>NUCLEOTIDE SEQUENCE [LARGE SCALE GENOMIC DNA]</scope>
    <source>
        <strain evidence="9">CRIB-30</strain>
    </source>
</reference>
<organism evidence="8 9">
    <name type="scientific">Estrella lausannensis</name>
    <dbReference type="NCBI Taxonomy" id="483423"/>
    <lineage>
        <taxon>Bacteria</taxon>
        <taxon>Pseudomonadati</taxon>
        <taxon>Chlamydiota</taxon>
        <taxon>Chlamydiia</taxon>
        <taxon>Parachlamydiales</taxon>
        <taxon>Candidatus Criblamydiaceae</taxon>
        <taxon>Estrella</taxon>
    </lineage>
</organism>
<dbReference type="RefSeq" id="WP_158227812.1">
    <property type="nucleotide sequence ID" value="NZ_CWGJ01000011.1"/>
</dbReference>
<keyword evidence="3" id="KW-0813">Transport</keyword>
<evidence type="ECO:0000256" key="2">
    <source>
        <dbReference type="ARBA" id="ARBA00007613"/>
    </source>
</evidence>
<evidence type="ECO:0000313" key="8">
    <source>
        <dbReference type="EMBL" id="CRX38338.1"/>
    </source>
</evidence>
<evidence type="ECO:0000313" key="9">
    <source>
        <dbReference type="Proteomes" id="UP000220251"/>
    </source>
</evidence>
<keyword evidence="5" id="KW-0812">Transmembrane</keyword>